<feature type="transmembrane region" description="Helical" evidence="8">
    <location>
        <begin position="226"/>
        <end position="250"/>
    </location>
</feature>
<dbReference type="PANTHER" id="PTHR23502:SF132">
    <property type="entry name" value="POLYAMINE TRANSPORTER 2-RELATED"/>
    <property type="match status" value="1"/>
</dbReference>
<proteinExistence type="inferred from homology"/>
<evidence type="ECO:0000256" key="7">
    <source>
        <dbReference type="ARBA" id="ARBA00023136"/>
    </source>
</evidence>
<organism evidence="10 11">
    <name type="scientific">Methanomicrobium antiquum</name>
    <dbReference type="NCBI Taxonomy" id="487686"/>
    <lineage>
        <taxon>Archaea</taxon>
        <taxon>Methanobacteriati</taxon>
        <taxon>Methanobacteriota</taxon>
        <taxon>Stenosarchaea group</taxon>
        <taxon>Methanomicrobia</taxon>
        <taxon>Methanomicrobiales</taxon>
        <taxon>Methanomicrobiaceae</taxon>
        <taxon>Methanomicrobium</taxon>
    </lineage>
</organism>
<keyword evidence="6 8" id="KW-1133">Transmembrane helix</keyword>
<evidence type="ECO:0000256" key="5">
    <source>
        <dbReference type="ARBA" id="ARBA00022692"/>
    </source>
</evidence>
<keyword evidence="5 8" id="KW-0812">Transmembrane</keyword>
<feature type="domain" description="Major facilitator superfamily (MFS) profile" evidence="9">
    <location>
        <begin position="23"/>
        <end position="403"/>
    </location>
</feature>
<dbReference type="RefSeq" id="WP_278100752.1">
    <property type="nucleotide sequence ID" value="NZ_CP091092.1"/>
</dbReference>
<evidence type="ECO:0000313" key="10">
    <source>
        <dbReference type="EMBL" id="WFN37913.1"/>
    </source>
</evidence>
<dbReference type="GO" id="GO:0005886">
    <property type="term" value="C:plasma membrane"/>
    <property type="evidence" value="ECO:0007669"/>
    <property type="project" value="UniProtKB-SubCell"/>
</dbReference>
<evidence type="ECO:0000256" key="4">
    <source>
        <dbReference type="ARBA" id="ARBA00022475"/>
    </source>
</evidence>
<dbReference type="InterPro" id="IPR020846">
    <property type="entry name" value="MFS_dom"/>
</dbReference>
<comment type="similarity">
    <text evidence="2">Belongs to the major facilitator superfamily. Bcr/CmlA family.</text>
</comment>
<accession>A0AAF0FX20</accession>
<evidence type="ECO:0000256" key="2">
    <source>
        <dbReference type="ARBA" id="ARBA00006236"/>
    </source>
</evidence>
<dbReference type="InterPro" id="IPR036259">
    <property type="entry name" value="MFS_trans_sf"/>
</dbReference>
<keyword evidence="11" id="KW-1185">Reference proteome</keyword>
<dbReference type="NCBIfam" id="TIGR00710">
    <property type="entry name" value="efflux_Bcr_CflA"/>
    <property type="match status" value="1"/>
</dbReference>
<reference evidence="10" key="1">
    <citation type="submission" date="2022-01" db="EMBL/GenBank/DDBJ databases">
        <title>Complete genome of Methanomicrobium antiquum DSM 21220.</title>
        <authorList>
            <person name="Chen S.-C."/>
            <person name="You Y.-T."/>
            <person name="Zhou Y.-Z."/>
            <person name="Lai M.-C."/>
        </authorList>
    </citation>
    <scope>NUCLEOTIDE SEQUENCE</scope>
    <source>
        <strain evidence="10">DSM 21220</strain>
    </source>
</reference>
<dbReference type="InterPro" id="IPR004812">
    <property type="entry name" value="Efflux_drug-R_Bcr/CmlA"/>
</dbReference>
<dbReference type="GO" id="GO:0042910">
    <property type="term" value="F:xenobiotic transmembrane transporter activity"/>
    <property type="evidence" value="ECO:0007669"/>
    <property type="project" value="InterPro"/>
</dbReference>
<name>A0AAF0FX20_9EURY</name>
<dbReference type="EMBL" id="CP091092">
    <property type="protein sequence ID" value="WFN37913.1"/>
    <property type="molecule type" value="Genomic_DNA"/>
</dbReference>
<dbReference type="AlphaFoldDB" id="A0AAF0FX20"/>
<dbReference type="KEGG" id="manq:L1994_05895"/>
<feature type="transmembrane region" description="Helical" evidence="8">
    <location>
        <begin position="262"/>
        <end position="280"/>
    </location>
</feature>
<keyword evidence="7 8" id="KW-0472">Membrane</keyword>
<feature type="transmembrane region" description="Helical" evidence="8">
    <location>
        <begin position="292"/>
        <end position="310"/>
    </location>
</feature>
<keyword evidence="4" id="KW-1003">Cell membrane</keyword>
<evidence type="ECO:0000256" key="6">
    <source>
        <dbReference type="ARBA" id="ARBA00022989"/>
    </source>
</evidence>
<dbReference type="CDD" id="cd17320">
    <property type="entry name" value="MFS_MdfA_MDR_like"/>
    <property type="match status" value="1"/>
</dbReference>
<dbReference type="SUPFAM" id="SSF103473">
    <property type="entry name" value="MFS general substrate transporter"/>
    <property type="match status" value="1"/>
</dbReference>
<dbReference type="Gene3D" id="1.20.1720.10">
    <property type="entry name" value="Multidrug resistance protein D"/>
    <property type="match status" value="1"/>
</dbReference>
<gene>
    <name evidence="10" type="ORF">L1994_05895</name>
</gene>
<evidence type="ECO:0000259" key="9">
    <source>
        <dbReference type="PROSITE" id="PS50850"/>
    </source>
</evidence>
<dbReference type="PANTHER" id="PTHR23502">
    <property type="entry name" value="MAJOR FACILITATOR SUPERFAMILY"/>
    <property type="match status" value="1"/>
</dbReference>
<comment type="subcellular location">
    <subcellularLocation>
        <location evidence="1">Cell membrane</location>
        <topology evidence="1">Multi-pass membrane protein</topology>
    </subcellularLocation>
</comment>
<dbReference type="PROSITE" id="PS50850">
    <property type="entry name" value="MFS"/>
    <property type="match status" value="1"/>
</dbReference>
<evidence type="ECO:0000256" key="3">
    <source>
        <dbReference type="ARBA" id="ARBA00022448"/>
    </source>
</evidence>
<evidence type="ECO:0000256" key="1">
    <source>
        <dbReference type="ARBA" id="ARBA00004651"/>
    </source>
</evidence>
<protein>
    <submittedName>
        <fullName evidence="10">Multidrug effflux MFS transporter</fullName>
    </submittedName>
</protein>
<dbReference type="GeneID" id="79949911"/>
<feature type="transmembrane region" description="Helical" evidence="8">
    <location>
        <begin position="114"/>
        <end position="135"/>
    </location>
</feature>
<feature type="transmembrane region" description="Helical" evidence="8">
    <location>
        <begin position="54"/>
        <end position="77"/>
    </location>
</feature>
<feature type="transmembrane region" description="Helical" evidence="8">
    <location>
        <begin position="147"/>
        <end position="172"/>
    </location>
</feature>
<feature type="transmembrane region" description="Helical" evidence="8">
    <location>
        <begin position="21"/>
        <end position="42"/>
    </location>
</feature>
<feature type="transmembrane region" description="Helical" evidence="8">
    <location>
        <begin position="178"/>
        <end position="196"/>
    </location>
</feature>
<sequence>MSKKSITDLKSKSKQKYLGDKGLLALIILLSAFVPLSTDLYLPALPKMSDFFQVSVTLTNLTLILFFVFFSIGLLFWGPLSDKYGRRPVLIAGLSIYIAAGFACALSSDIWQLIISRIFQAVGGSAAAAVATAMVKDVYEGRKRESVLAIVQSMVVISPALAPVLGAFMLPYTSWPGLFYALAGIGIISITGGILMEETLPKSSRYKGTVAKSITRLGHVLKNPGFASLLIVFSLVSTASLAFIADSSYIYVNEFGLSEQLFSFYFAINALALIAGPFLYIRLSRSFSRKSIISSGFIILALGGTLVVIFGHISPLIFTLALFPASLMGSCVRPSGVYMMLEQQMEDSGSASALINCFGLVFGSLGMILVSLNGDNLILSVGLINLAVGIACFFGWHLIGRFKITKDTEGFSCNIK</sequence>
<dbReference type="GO" id="GO:1990961">
    <property type="term" value="P:xenobiotic detoxification by transmembrane export across the plasma membrane"/>
    <property type="evidence" value="ECO:0007669"/>
    <property type="project" value="InterPro"/>
</dbReference>
<dbReference type="Pfam" id="PF07690">
    <property type="entry name" value="MFS_1"/>
    <property type="match status" value="1"/>
</dbReference>
<feature type="transmembrane region" description="Helical" evidence="8">
    <location>
        <begin position="353"/>
        <end position="372"/>
    </location>
</feature>
<keyword evidence="3" id="KW-0813">Transport</keyword>
<feature type="transmembrane region" description="Helical" evidence="8">
    <location>
        <begin position="89"/>
        <end position="108"/>
    </location>
</feature>
<dbReference type="Proteomes" id="UP001218895">
    <property type="component" value="Chromosome"/>
</dbReference>
<dbReference type="InterPro" id="IPR011701">
    <property type="entry name" value="MFS"/>
</dbReference>
<evidence type="ECO:0000256" key="8">
    <source>
        <dbReference type="SAM" id="Phobius"/>
    </source>
</evidence>
<evidence type="ECO:0000313" key="11">
    <source>
        <dbReference type="Proteomes" id="UP001218895"/>
    </source>
</evidence>
<feature type="transmembrane region" description="Helical" evidence="8">
    <location>
        <begin position="378"/>
        <end position="399"/>
    </location>
</feature>